<dbReference type="EMBL" id="JAGPXC010000001">
    <property type="protein sequence ID" value="KAH6659080.1"/>
    <property type="molecule type" value="Genomic_DNA"/>
</dbReference>
<reference evidence="7" key="1">
    <citation type="journal article" date="2021" name="Nat. Commun.">
        <title>Genetic determinants of endophytism in the Arabidopsis root mycobiome.</title>
        <authorList>
            <person name="Mesny F."/>
            <person name="Miyauchi S."/>
            <person name="Thiergart T."/>
            <person name="Pickel B."/>
            <person name="Atanasova L."/>
            <person name="Karlsson M."/>
            <person name="Huettel B."/>
            <person name="Barry K.W."/>
            <person name="Haridas S."/>
            <person name="Chen C."/>
            <person name="Bauer D."/>
            <person name="Andreopoulos W."/>
            <person name="Pangilinan J."/>
            <person name="LaButti K."/>
            <person name="Riley R."/>
            <person name="Lipzen A."/>
            <person name="Clum A."/>
            <person name="Drula E."/>
            <person name="Henrissat B."/>
            <person name="Kohler A."/>
            <person name="Grigoriev I.V."/>
            <person name="Martin F.M."/>
            <person name="Hacquard S."/>
        </authorList>
    </citation>
    <scope>NUCLEOTIDE SEQUENCE</scope>
    <source>
        <strain evidence="7">MPI-SDFR-AT-0073</strain>
    </source>
</reference>
<comment type="cofactor">
    <cofactor evidence="1">
        <name>FAD</name>
        <dbReference type="ChEBI" id="CHEBI:57692"/>
    </cofactor>
</comment>
<keyword evidence="5" id="KW-0560">Oxidoreductase</keyword>
<dbReference type="InterPro" id="IPR036188">
    <property type="entry name" value="FAD/NAD-bd_sf"/>
</dbReference>
<dbReference type="InterPro" id="IPR002938">
    <property type="entry name" value="FAD-bd"/>
</dbReference>
<dbReference type="PANTHER" id="PTHR43004:SF19">
    <property type="entry name" value="BINDING MONOOXYGENASE, PUTATIVE (JCVI)-RELATED"/>
    <property type="match status" value="1"/>
</dbReference>
<evidence type="ECO:0000256" key="5">
    <source>
        <dbReference type="ARBA" id="ARBA00023002"/>
    </source>
</evidence>
<dbReference type="Pfam" id="PF21274">
    <property type="entry name" value="Rng_hyd_C"/>
    <property type="match status" value="1"/>
</dbReference>
<dbReference type="PROSITE" id="PS51257">
    <property type="entry name" value="PROKAR_LIPOPROTEIN"/>
    <property type="match status" value="1"/>
</dbReference>
<name>A0A9P8UVH0_9PEZI</name>
<accession>A0A9P8UVH0</accession>
<evidence type="ECO:0000313" key="7">
    <source>
        <dbReference type="EMBL" id="KAH6659080.1"/>
    </source>
</evidence>
<evidence type="ECO:0000256" key="3">
    <source>
        <dbReference type="ARBA" id="ARBA00022630"/>
    </source>
</evidence>
<keyword evidence="4" id="KW-0274">FAD</keyword>
<dbReference type="AlphaFoldDB" id="A0A9P8UVH0"/>
<gene>
    <name evidence="7" type="ORF">BKA67DRAFT_652343</name>
</gene>
<dbReference type="GeneID" id="70135036"/>
<evidence type="ECO:0000256" key="1">
    <source>
        <dbReference type="ARBA" id="ARBA00001974"/>
    </source>
</evidence>
<dbReference type="PRINTS" id="PR00420">
    <property type="entry name" value="RNGMNOXGNASE"/>
</dbReference>
<evidence type="ECO:0000256" key="2">
    <source>
        <dbReference type="ARBA" id="ARBA00005179"/>
    </source>
</evidence>
<comment type="caution">
    <text evidence="7">The sequence shown here is derived from an EMBL/GenBank/DDBJ whole genome shotgun (WGS) entry which is preliminary data.</text>
</comment>
<dbReference type="PANTHER" id="PTHR43004">
    <property type="entry name" value="TRK SYSTEM POTASSIUM UPTAKE PROTEIN"/>
    <property type="match status" value="1"/>
</dbReference>
<comment type="pathway">
    <text evidence="2">Secondary metabolite biosynthesis.</text>
</comment>
<feature type="domain" description="FAD-binding" evidence="6">
    <location>
        <begin position="12"/>
        <end position="371"/>
    </location>
</feature>
<dbReference type="SUPFAM" id="SSF51905">
    <property type="entry name" value="FAD/NAD(P)-binding domain"/>
    <property type="match status" value="1"/>
</dbReference>
<organism evidence="7 8">
    <name type="scientific">Truncatella angustata</name>
    <dbReference type="NCBI Taxonomy" id="152316"/>
    <lineage>
        <taxon>Eukaryota</taxon>
        <taxon>Fungi</taxon>
        <taxon>Dikarya</taxon>
        <taxon>Ascomycota</taxon>
        <taxon>Pezizomycotina</taxon>
        <taxon>Sordariomycetes</taxon>
        <taxon>Xylariomycetidae</taxon>
        <taxon>Amphisphaeriales</taxon>
        <taxon>Sporocadaceae</taxon>
        <taxon>Truncatella</taxon>
    </lineage>
</organism>
<dbReference type="InterPro" id="IPR050641">
    <property type="entry name" value="RIFMO-like"/>
</dbReference>
<dbReference type="GO" id="GO:0016709">
    <property type="term" value="F:oxidoreductase activity, acting on paired donors, with incorporation or reduction of molecular oxygen, NAD(P)H as one donor, and incorporation of one atom of oxygen"/>
    <property type="evidence" value="ECO:0007669"/>
    <property type="project" value="UniProtKB-ARBA"/>
</dbReference>
<keyword evidence="3" id="KW-0285">Flavoprotein</keyword>
<dbReference type="Gene3D" id="3.50.50.60">
    <property type="entry name" value="FAD/NAD(P)-binding domain"/>
    <property type="match status" value="1"/>
</dbReference>
<evidence type="ECO:0000259" key="6">
    <source>
        <dbReference type="Pfam" id="PF01494"/>
    </source>
</evidence>
<keyword evidence="8" id="KW-1185">Reference proteome</keyword>
<dbReference type="RefSeq" id="XP_045963211.1">
    <property type="nucleotide sequence ID" value="XM_046106145.1"/>
</dbReference>
<evidence type="ECO:0000313" key="8">
    <source>
        <dbReference type="Proteomes" id="UP000758603"/>
    </source>
</evidence>
<dbReference type="Proteomes" id="UP000758603">
    <property type="component" value="Unassembled WGS sequence"/>
</dbReference>
<sequence length="536" mass="58748">MSTRGAVDTKTYDVLIAGAGPVGLLLACELGLAGGLSVAVLERDPDYANYQSPWKQQPLGVRGINTLSAESFHRRGLLEQVIGPEEWAKRPMDVKSTGRTGHFAGMMFDAAKVNRSAPCWKYKLPGPSLCPSPSSLGRIQEALYQRAKELDVEIIGGVDVTALAQDEEHGTVEVHTKSGHSYRSKWVVGCDGARSNIRKAAGIDMVGTEPEIFGWTVLCNLDDPNKRLKFGFTRTSTGVYGMMLPGHIFLMEPTNGEVYDRTKELTKEEFEVIVRRVTGIDNVSVKDIQIASTFTDRAKQAVTYKSGRVLLAGDSAHFHSPLGGQGLNAGIGDAMNLGWKLAAVVKGSVPLSLLDTYQKERYPVGEWITEWTRAQVATMKPDLQSRAVANLMKDLIGTSDGATHMTDRFWGLSQRYDLNLGDDEQQHHDLVGRSVPDFEFTSGSDRLGERMYSGHGQMLYLGQDDRSELVNLAQRWSSSVEYVSEPVKDNLGFRALLIRPDGVVAWVTEDGSEPDVNSAEAALHRWFGPGAEVGTK</sequence>
<proteinExistence type="predicted"/>
<dbReference type="GO" id="GO:0071949">
    <property type="term" value="F:FAD binding"/>
    <property type="evidence" value="ECO:0007669"/>
    <property type="project" value="InterPro"/>
</dbReference>
<protein>
    <submittedName>
        <fullName evidence="7">FAD binding domain-containing protein</fullName>
    </submittedName>
</protein>
<dbReference type="OrthoDB" id="1716816at2759"/>
<dbReference type="Pfam" id="PF01494">
    <property type="entry name" value="FAD_binding_3"/>
    <property type="match status" value="1"/>
</dbReference>
<evidence type="ECO:0000256" key="4">
    <source>
        <dbReference type="ARBA" id="ARBA00022827"/>
    </source>
</evidence>
<dbReference type="Gene3D" id="3.40.30.120">
    <property type="match status" value="1"/>
</dbReference>
<dbReference type="Gene3D" id="3.30.70.2450">
    <property type="match status" value="1"/>
</dbReference>